<keyword evidence="1" id="KW-0282">Flagellum</keyword>
<dbReference type="EMBL" id="BSPP01000002">
    <property type="protein sequence ID" value="GLS85204.1"/>
    <property type="molecule type" value="Genomic_DNA"/>
</dbReference>
<dbReference type="AlphaFoldDB" id="A0AA37WYZ8"/>
<accession>A0AA37WYZ8</accession>
<sequence length="198" mass="21528">MVLRLEVFETEQVAGTGKTVVLDALHLEETKLASYDSGYTSGWEDAAAAQAGDQTRVRADLARNLQALSFTFHEARQHVLRALQPLMTEMVGRLLPALARETLAQVVLEALMPIAEKLADTPVTLVLNPASRAALETLLEEATGLPLILTEEPSLSEGQVYLKLGSSETHVNLDRAIAEITAAVHGFFEISMQEKKHG</sequence>
<dbReference type="RefSeq" id="WP_284323432.1">
    <property type="nucleotide sequence ID" value="NZ_BSPP01000002.1"/>
</dbReference>
<organism evidence="1 2">
    <name type="scientific">Cypionkella aquatica</name>
    <dbReference type="NCBI Taxonomy" id="1756042"/>
    <lineage>
        <taxon>Bacteria</taxon>
        <taxon>Pseudomonadati</taxon>
        <taxon>Pseudomonadota</taxon>
        <taxon>Alphaproteobacteria</taxon>
        <taxon>Rhodobacterales</taxon>
        <taxon>Paracoccaceae</taxon>
        <taxon>Cypionkella</taxon>
    </lineage>
</organism>
<reference evidence="1 2" key="1">
    <citation type="journal article" date="2014" name="Int. J. Syst. Evol. Microbiol.">
        <title>Complete genome sequence of Corynebacterium casei LMG S-19264T (=DSM 44701T), isolated from a smear-ripened cheese.</title>
        <authorList>
            <consortium name="US DOE Joint Genome Institute (JGI-PGF)"/>
            <person name="Walter F."/>
            <person name="Albersmeier A."/>
            <person name="Kalinowski J."/>
            <person name="Ruckert C."/>
        </authorList>
    </citation>
    <scope>NUCLEOTIDE SEQUENCE [LARGE SCALE GENOMIC DNA]</scope>
    <source>
        <strain evidence="1 2">NBRC 111766</strain>
    </source>
</reference>
<keyword evidence="1" id="KW-0969">Cilium</keyword>
<comment type="caution">
    <text evidence="1">The sequence shown here is derived from an EMBL/GenBank/DDBJ whole genome shotgun (WGS) entry which is preliminary data.</text>
</comment>
<keyword evidence="2" id="KW-1185">Reference proteome</keyword>
<proteinExistence type="predicted"/>
<gene>
    <name evidence="1" type="primary">fliH1</name>
    <name evidence="1" type="ORF">GCM10010873_01770</name>
</gene>
<evidence type="ECO:0000313" key="1">
    <source>
        <dbReference type="EMBL" id="GLS85204.1"/>
    </source>
</evidence>
<name>A0AA37WYZ8_9RHOB</name>
<protein>
    <submittedName>
        <fullName evidence="1">Flagellar biosynthesis protein</fullName>
    </submittedName>
</protein>
<keyword evidence="1" id="KW-0966">Cell projection</keyword>
<evidence type="ECO:0000313" key="2">
    <source>
        <dbReference type="Proteomes" id="UP001157355"/>
    </source>
</evidence>
<dbReference type="Proteomes" id="UP001157355">
    <property type="component" value="Unassembled WGS sequence"/>
</dbReference>